<evidence type="ECO:0000256" key="1">
    <source>
        <dbReference type="ARBA" id="ARBA00023157"/>
    </source>
</evidence>
<dbReference type="Gene3D" id="2.40.10.10">
    <property type="entry name" value="Trypsin-like serine proteases"/>
    <property type="match status" value="1"/>
</dbReference>
<reference evidence="5 6" key="1">
    <citation type="journal article" date="2019" name="Commun. Biol.">
        <title>The bagworm genome reveals a unique fibroin gene that provides high tensile strength.</title>
        <authorList>
            <person name="Kono N."/>
            <person name="Nakamura H."/>
            <person name="Ohtoshi R."/>
            <person name="Tomita M."/>
            <person name="Numata K."/>
            <person name="Arakawa K."/>
        </authorList>
    </citation>
    <scope>NUCLEOTIDE SEQUENCE [LARGE SCALE GENOMIC DNA]</scope>
</reference>
<keyword evidence="2" id="KW-0768">Sushi</keyword>
<proteinExistence type="predicted"/>
<dbReference type="STRING" id="151549.A0A4C1V4F3"/>
<dbReference type="AlphaFoldDB" id="A0A4C1V4F3"/>
<keyword evidence="6" id="KW-1185">Reference proteome</keyword>
<dbReference type="PROSITE" id="PS50240">
    <property type="entry name" value="TRYPSIN_DOM"/>
    <property type="match status" value="1"/>
</dbReference>
<dbReference type="Pfam" id="PF00084">
    <property type="entry name" value="Sushi"/>
    <property type="match status" value="1"/>
</dbReference>
<feature type="disulfide bond" evidence="2">
    <location>
        <begin position="366"/>
        <end position="393"/>
    </location>
</feature>
<feature type="domain" description="Sushi" evidence="4">
    <location>
        <begin position="338"/>
        <end position="395"/>
    </location>
</feature>
<gene>
    <name evidence="5" type="primary">modSP</name>
    <name evidence="5" type="ORF">EVAR_5221_1</name>
</gene>
<dbReference type="InterPro" id="IPR009003">
    <property type="entry name" value="Peptidase_S1_PA"/>
</dbReference>
<dbReference type="Proteomes" id="UP000299102">
    <property type="component" value="Unassembled WGS sequence"/>
</dbReference>
<protein>
    <submittedName>
        <fullName evidence="5">Modular serine protease</fullName>
    </submittedName>
</protein>
<evidence type="ECO:0000313" key="6">
    <source>
        <dbReference type="Proteomes" id="UP000299102"/>
    </source>
</evidence>
<dbReference type="OrthoDB" id="2019384at2759"/>
<dbReference type="InterPro" id="IPR035976">
    <property type="entry name" value="Sushi/SCR/CCP_sf"/>
</dbReference>
<dbReference type="InterPro" id="IPR043504">
    <property type="entry name" value="Peptidase_S1_PA_chymotrypsin"/>
</dbReference>
<organism evidence="5 6">
    <name type="scientific">Eumeta variegata</name>
    <name type="common">Bagworm moth</name>
    <name type="synonym">Eumeta japonica</name>
    <dbReference type="NCBI Taxonomy" id="151549"/>
    <lineage>
        <taxon>Eukaryota</taxon>
        <taxon>Metazoa</taxon>
        <taxon>Ecdysozoa</taxon>
        <taxon>Arthropoda</taxon>
        <taxon>Hexapoda</taxon>
        <taxon>Insecta</taxon>
        <taxon>Pterygota</taxon>
        <taxon>Neoptera</taxon>
        <taxon>Endopterygota</taxon>
        <taxon>Lepidoptera</taxon>
        <taxon>Glossata</taxon>
        <taxon>Ditrysia</taxon>
        <taxon>Tineoidea</taxon>
        <taxon>Psychidae</taxon>
        <taxon>Oiketicinae</taxon>
        <taxon>Eumeta</taxon>
    </lineage>
</organism>
<comment type="caution">
    <text evidence="5">The sequence shown here is derived from an EMBL/GenBank/DDBJ whole genome shotgun (WGS) entry which is preliminary data.</text>
</comment>
<feature type="domain" description="Sushi" evidence="4">
    <location>
        <begin position="262"/>
        <end position="326"/>
    </location>
</feature>
<dbReference type="InterPro" id="IPR000436">
    <property type="entry name" value="Sushi_SCR_CCP_dom"/>
</dbReference>
<dbReference type="PROSITE" id="PS50923">
    <property type="entry name" value="SUSHI"/>
    <property type="match status" value="2"/>
</dbReference>
<comment type="caution">
    <text evidence="2">Lacks conserved residue(s) required for the propagation of feature annotation.</text>
</comment>
<sequence length="577" mass="64353">MGYAIFRVLLRGPTISEDIKPNEQKTELCQLPPYPKRGGYVVINETSAAPGDVLDRVSLVRFTTDRDKKVFEIKRFTCSFGQWHQDIIEYESDALHFYTSWCPHFCSSFLSDQWTECTTPNSDENLRGARQCGSNLPKHQLEQNDIDLEEFCRLPPYPNKGTYVVQGRPEARPGDLLQNVSLIQYTGDARDEVITIKHLRCSSGAWYQKVFREAAESLHFHTSWCPNLCSECFGQKIAERPHYPLINNKVSKKKDNSQTTAVSCALPQPPKFGNYSVIGKSEATQPGEYGFLNLNYKCNTGYTLIGNRNVCCMKGAWSVALPKCTKFCHLIRQTGVVYACEEAGAGAGVESCGVYLPEGSVVTPRCNTPYYESRSPLKPMTCEDGKWSNLPECKAVCGLRMQGEESPAADARVKAPWNVAVYSKFPEFYLFHCGGSIVARNLVISTAACFMNFKSELLPTVNFLVMAGKLFYDKNKGNDDKAQESEVQNIKVSPRYTGSTNSHQHDIALVFLATPFTYDVQHVWPVCLNFDKDLDKTQLSEGRSAGLLAGGGGTESDFKRQKLCCAGDGMNYICASI</sequence>
<keyword evidence="1 2" id="KW-1015">Disulfide bond</keyword>
<evidence type="ECO:0000259" key="3">
    <source>
        <dbReference type="PROSITE" id="PS50240"/>
    </source>
</evidence>
<feature type="domain" description="Peptidase S1" evidence="3">
    <location>
        <begin position="401"/>
        <end position="577"/>
    </location>
</feature>
<dbReference type="SUPFAM" id="SSF50494">
    <property type="entry name" value="Trypsin-like serine proteases"/>
    <property type="match status" value="1"/>
</dbReference>
<dbReference type="GO" id="GO:0004252">
    <property type="term" value="F:serine-type endopeptidase activity"/>
    <property type="evidence" value="ECO:0007669"/>
    <property type="project" value="InterPro"/>
</dbReference>
<evidence type="ECO:0000259" key="4">
    <source>
        <dbReference type="PROSITE" id="PS50923"/>
    </source>
</evidence>
<keyword evidence="5" id="KW-0645">Protease</keyword>
<dbReference type="Gene3D" id="2.10.70.10">
    <property type="entry name" value="Complement Module, domain 1"/>
    <property type="match status" value="2"/>
</dbReference>
<dbReference type="PANTHER" id="PTHR24253:SF153">
    <property type="entry name" value="SERINE PROTEASE HEPSIN"/>
    <property type="match status" value="1"/>
</dbReference>
<dbReference type="SUPFAM" id="SSF57535">
    <property type="entry name" value="Complement control module/SCR domain"/>
    <property type="match status" value="2"/>
</dbReference>
<name>A0A4C1V4F3_EUMVA</name>
<accession>A0A4C1V4F3</accession>
<dbReference type="CDD" id="cd00033">
    <property type="entry name" value="CCP"/>
    <property type="match status" value="1"/>
</dbReference>
<dbReference type="SMART" id="SM00032">
    <property type="entry name" value="CCP"/>
    <property type="match status" value="2"/>
</dbReference>
<dbReference type="Pfam" id="PF00089">
    <property type="entry name" value="Trypsin"/>
    <property type="match status" value="1"/>
</dbReference>
<dbReference type="GO" id="GO:0006508">
    <property type="term" value="P:proteolysis"/>
    <property type="evidence" value="ECO:0007669"/>
    <property type="project" value="UniProtKB-KW"/>
</dbReference>
<dbReference type="EMBL" id="BGZK01000271">
    <property type="protein sequence ID" value="GBP33266.1"/>
    <property type="molecule type" value="Genomic_DNA"/>
</dbReference>
<dbReference type="PANTHER" id="PTHR24253">
    <property type="entry name" value="TRANSMEMBRANE PROTEASE SERINE"/>
    <property type="match status" value="1"/>
</dbReference>
<evidence type="ECO:0000256" key="2">
    <source>
        <dbReference type="PROSITE-ProRule" id="PRU00302"/>
    </source>
</evidence>
<dbReference type="InterPro" id="IPR001254">
    <property type="entry name" value="Trypsin_dom"/>
</dbReference>
<evidence type="ECO:0000313" key="5">
    <source>
        <dbReference type="EMBL" id="GBP33266.1"/>
    </source>
</evidence>
<keyword evidence="5" id="KW-0378">Hydrolase</keyword>